<name>A0ABP2T1W0_9LEPT</name>
<reference evidence="1 2" key="1">
    <citation type="submission" date="2013-01" db="EMBL/GenBank/DDBJ databases">
        <authorList>
            <person name="Harkins D.M."/>
            <person name="Durkin A.S."/>
            <person name="Brinkac L.M."/>
            <person name="Haft D.H."/>
            <person name="Selengut J.D."/>
            <person name="Sanka R."/>
            <person name="DePew J."/>
            <person name="Purushe J."/>
            <person name="Whelen A.C."/>
            <person name="Vinetz J.M."/>
            <person name="Sutton G.G."/>
            <person name="Nierman W.C."/>
            <person name="Fouts D.E."/>
        </authorList>
    </citation>
    <scope>NUCLEOTIDE SEQUENCE [LARGE SCALE GENOMIC DNA]</scope>
    <source>
        <strain evidence="1 2">2007001578</strain>
    </source>
</reference>
<organism evidence="1 2">
    <name type="scientific">Leptospira noguchii str. 2007001578</name>
    <dbReference type="NCBI Taxonomy" id="1049974"/>
    <lineage>
        <taxon>Bacteria</taxon>
        <taxon>Pseudomonadati</taxon>
        <taxon>Spirochaetota</taxon>
        <taxon>Spirochaetia</taxon>
        <taxon>Leptospirales</taxon>
        <taxon>Leptospiraceae</taxon>
        <taxon>Leptospira</taxon>
    </lineage>
</organism>
<proteinExistence type="predicted"/>
<comment type="caution">
    <text evidence="1">The sequence shown here is derived from an EMBL/GenBank/DDBJ whole genome shotgun (WGS) entry which is preliminary data.</text>
</comment>
<evidence type="ECO:0000313" key="1">
    <source>
        <dbReference type="EMBL" id="EMM98283.1"/>
    </source>
</evidence>
<sequence length="38" mass="4574">MKKKENPEPKTSIFQKLFEDRESVHLIDRNFIVVGTWL</sequence>
<evidence type="ECO:0000313" key="2">
    <source>
        <dbReference type="Proteomes" id="UP000012099"/>
    </source>
</evidence>
<dbReference type="Proteomes" id="UP000012099">
    <property type="component" value="Unassembled WGS sequence"/>
</dbReference>
<keyword evidence="2" id="KW-1185">Reference proteome</keyword>
<accession>A0ABP2T1W0</accession>
<gene>
    <name evidence="1" type="ORF">LEP1GSC035_0638</name>
</gene>
<protein>
    <submittedName>
        <fullName evidence="1">Uncharacterized protein</fullName>
    </submittedName>
</protein>
<dbReference type="EMBL" id="AHMH02000159">
    <property type="protein sequence ID" value="EMM98283.1"/>
    <property type="molecule type" value="Genomic_DNA"/>
</dbReference>